<feature type="transmembrane region" description="Helical" evidence="5">
    <location>
        <begin position="60"/>
        <end position="78"/>
    </location>
</feature>
<keyword evidence="7" id="KW-1185">Reference proteome</keyword>
<protein>
    <submittedName>
        <fullName evidence="6">Uncharacterized protein</fullName>
    </submittedName>
</protein>
<dbReference type="Pfam" id="PF04103">
    <property type="entry name" value="CD20"/>
    <property type="match status" value="1"/>
</dbReference>
<keyword evidence="4 5" id="KW-0472">Membrane</keyword>
<accession>A0A8D2GIV5</accession>
<dbReference type="InterPro" id="IPR007237">
    <property type="entry name" value="CD20-like"/>
</dbReference>
<keyword evidence="2 5" id="KW-0812">Transmembrane</keyword>
<comment type="subcellular location">
    <subcellularLocation>
        <location evidence="1">Membrane</location>
        <topology evidence="1">Multi-pass membrane protein</topology>
    </subcellularLocation>
</comment>
<evidence type="ECO:0000256" key="2">
    <source>
        <dbReference type="ARBA" id="ARBA00022692"/>
    </source>
</evidence>
<dbReference type="Proteomes" id="UP000694417">
    <property type="component" value="Unplaced"/>
</dbReference>
<evidence type="ECO:0000313" key="6">
    <source>
        <dbReference type="Ensembl" id="ENSUPAP00010001787.1"/>
    </source>
</evidence>
<keyword evidence="3 5" id="KW-1133">Transmembrane helix</keyword>
<evidence type="ECO:0000256" key="1">
    <source>
        <dbReference type="ARBA" id="ARBA00004141"/>
    </source>
</evidence>
<evidence type="ECO:0000313" key="7">
    <source>
        <dbReference type="Proteomes" id="UP000694417"/>
    </source>
</evidence>
<dbReference type="Ensembl" id="ENSUPAT00010002089.1">
    <property type="protein sequence ID" value="ENSUPAP00010001787.1"/>
    <property type="gene ID" value="ENSUPAG00010001523.1"/>
</dbReference>
<feature type="transmembrane region" description="Helical" evidence="5">
    <location>
        <begin position="20"/>
        <end position="40"/>
    </location>
</feature>
<evidence type="ECO:0000256" key="4">
    <source>
        <dbReference type="ARBA" id="ARBA00023136"/>
    </source>
</evidence>
<proteinExistence type="predicted"/>
<dbReference type="AlphaFoldDB" id="A0A8D2GIV5"/>
<dbReference type="GO" id="GO:0016020">
    <property type="term" value="C:membrane"/>
    <property type="evidence" value="ECO:0007669"/>
    <property type="project" value="UniProtKB-SubCell"/>
</dbReference>
<name>A0A8D2GIV5_UROPR</name>
<sequence>YKQTTLWLKNKKQKTNHCSAIQIMTGVIHNNLGIIWLYVFLTQTLTFGKGYLPLALISGYPFWSSLSFVFSGTFAVVVEKKRSKFLVSQNSCSNFREFNSQYKKSQVRRQHCLWVTSNRLKNLGGYIFKI</sequence>
<reference evidence="6" key="2">
    <citation type="submission" date="2025-09" db="UniProtKB">
        <authorList>
            <consortium name="Ensembl"/>
        </authorList>
    </citation>
    <scope>IDENTIFICATION</scope>
</reference>
<reference evidence="6" key="1">
    <citation type="submission" date="2025-08" db="UniProtKB">
        <authorList>
            <consortium name="Ensembl"/>
        </authorList>
    </citation>
    <scope>IDENTIFICATION</scope>
</reference>
<evidence type="ECO:0000256" key="5">
    <source>
        <dbReference type="SAM" id="Phobius"/>
    </source>
</evidence>
<organism evidence="6 7">
    <name type="scientific">Urocitellus parryii</name>
    <name type="common">Arctic ground squirrel</name>
    <name type="synonym">Spermophilus parryii</name>
    <dbReference type="NCBI Taxonomy" id="9999"/>
    <lineage>
        <taxon>Eukaryota</taxon>
        <taxon>Metazoa</taxon>
        <taxon>Chordata</taxon>
        <taxon>Craniata</taxon>
        <taxon>Vertebrata</taxon>
        <taxon>Euteleostomi</taxon>
        <taxon>Mammalia</taxon>
        <taxon>Eutheria</taxon>
        <taxon>Euarchontoglires</taxon>
        <taxon>Glires</taxon>
        <taxon>Rodentia</taxon>
        <taxon>Sciuromorpha</taxon>
        <taxon>Sciuridae</taxon>
        <taxon>Xerinae</taxon>
        <taxon>Marmotini</taxon>
        <taxon>Urocitellus</taxon>
    </lineage>
</organism>
<evidence type="ECO:0000256" key="3">
    <source>
        <dbReference type="ARBA" id="ARBA00022989"/>
    </source>
</evidence>